<evidence type="ECO:0000313" key="2">
    <source>
        <dbReference type="Proteomes" id="UP000287969"/>
    </source>
</evidence>
<dbReference type="EMBL" id="CP035282">
    <property type="protein sequence ID" value="QAT62970.1"/>
    <property type="molecule type" value="Genomic_DNA"/>
</dbReference>
<protein>
    <submittedName>
        <fullName evidence="1">Uncharacterized protein</fullName>
    </submittedName>
</protein>
<dbReference type="Proteomes" id="UP000287969">
    <property type="component" value="Chromosome"/>
</dbReference>
<gene>
    <name evidence="1" type="ORF">EQM13_16070</name>
</gene>
<dbReference type="KEGG" id="spoa:EQM13_16070"/>
<reference evidence="2" key="1">
    <citation type="submission" date="2019-01" db="EMBL/GenBank/DDBJ databases">
        <title>Draft genomes of a novel of Sporanaerobacter strains.</title>
        <authorList>
            <person name="Ma S."/>
        </authorList>
    </citation>
    <scope>NUCLEOTIDE SEQUENCE [LARGE SCALE GENOMIC DNA]</scope>
    <source>
        <strain evidence="2">NJN-17</strain>
    </source>
</reference>
<organism evidence="1 2">
    <name type="scientific">Acidilutibacter cellobiosedens</name>
    <dbReference type="NCBI Taxonomy" id="2507161"/>
    <lineage>
        <taxon>Bacteria</taxon>
        <taxon>Bacillati</taxon>
        <taxon>Bacillota</taxon>
        <taxon>Tissierellia</taxon>
        <taxon>Tissierellales</taxon>
        <taxon>Acidilutibacteraceae</taxon>
        <taxon>Acidilutibacter</taxon>
    </lineage>
</organism>
<accession>A0A410QG28</accession>
<sequence>MAQIDANKLIDFIKLYFPEDATEISDALDLLSLALDGLLSSTNTTIAEFHKNKDFDKGMELWEFSKSVAEIQEEINEYSTLISIDAEIDEEEPEEEPDEIEEQRTIPNYSDYAVDSSIPHTLYEDFTHKKVVAFLFNNNRHPAKDWKDVLLQTCDLLAEIDAAKFSEFINDPAMRGRKISYFSKKHVDRKNAKMKNIDIYVWTNLSANSIRNLIRKLLKKFNIKLTNYYVYLRADYTALHKNGKVKDEFDTMQYDYNNEDKIGKLVRQTLRQLSNRQYRFTDKELNSMLSKQWSKEVLNIDYPLLRKVEDDKDISVQIKDGMYGRYWKEIFEFNGMKFLATSQWYERHREPFTRWITNLQD</sequence>
<dbReference type="RefSeq" id="WP_114218904.1">
    <property type="nucleotide sequence ID" value="NZ_CP035282.1"/>
</dbReference>
<keyword evidence="2" id="KW-1185">Reference proteome</keyword>
<proteinExistence type="predicted"/>
<dbReference type="AlphaFoldDB" id="A0A410QG28"/>
<evidence type="ECO:0000313" key="1">
    <source>
        <dbReference type="EMBL" id="QAT62970.1"/>
    </source>
</evidence>
<dbReference type="OrthoDB" id="9798761at2"/>
<name>A0A410QG28_9FIRM</name>